<sequence>MAFSLDDILDLEFEELDYDEEIDEEPTPAPITAVTCDEEAVSADEEDTATTAKSGDDDSDDVDDEDIYKNLDLSDVDESGASPEDGELMDVAVREVEEDPENPEPKRDNESHLTKLIKFGRDEKNKWMLGDLKLPETFTPAVYTGVPLPVFEGSKRIAKDNHIIFWQTMYAQAYGSPTYNDMRDYFTDDLNKRVLPHLTNKLIVCRDNVEYDTACLITLVYLSVMSDEMINGKRANDEYSRSAAGLTKYHFVELKRARDYEQAASYARQHWRTGGGFMRNRARRGRKMPNRDNNQGYERRWQSRDYVHQRSGGYRQGSGYVAKRSYERRDYGRRY</sequence>
<feature type="compositionally biased region" description="Acidic residues" evidence="1">
    <location>
        <begin position="74"/>
        <end position="87"/>
    </location>
</feature>
<protein>
    <submittedName>
        <fullName evidence="2">ORF102</fullName>
    </submittedName>
</protein>
<dbReference type="EMBL" id="BK063094">
    <property type="protein sequence ID" value="DBA11803.1"/>
    <property type="molecule type" value="Genomic_DNA"/>
</dbReference>
<feature type="compositionally biased region" description="Acidic residues" evidence="1">
    <location>
        <begin position="57"/>
        <end position="66"/>
    </location>
</feature>
<evidence type="ECO:0000256" key="1">
    <source>
        <dbReference type="SAM" id="MobiDB-lite"/>
    </source>
</evidence>
<feature type="region of interest" description="Disordered" evidence="1">
    <location>
        <begin position="278"/>
        <end position="302"/>
    </location>
</feature>
<feature type="compositionally biased region" description="Acidic residues" evidence="1">
    <location>
        <begin position="36"/>
        <end position="48"/>
    </location>
</feature>
<name>A0AA48P7U6_9VIRU</name>
<proteinExistence type="predicted"/>
<feature type="region of interest" description="Disordered" evidence="1">
    <location>
        <begin position="19"/>
        <end position="87"/>
    </location>
</feature>
<reference evidence="2" key="1">
    <citation type="journal article" date="2023" name="Front. Mar. Sci.">
        <title>Tracing the invertebrate herpesviruses in the global sequence datasets.</title>
        <authorList>
            <person name="Rosani U."/>
            <person name="Gaia M."/>
            <person name="Delmont T.O."/>
            <person name="Krupovic M."/>
        </authorList>
    </citation>
    <scope>NUCLEOTIDE SEQUENCE</scope>
    <source>
        <strain evidence="2">MalacoHV1/China/2018</strain>
    </source>
</reference>
<evidence type="ECO:0000313" key="2">
    <source>
        <dbReference type="EMBL" id="DBA11803.1"/>
    </source>
</evidence>
<accession>A0AA48P7U6</accession>
<reference evidence="2" key="2">
    <citation type="submission" date="2023-01" db="EMBL/GenBank/DDBJ databases">
        <authorList>
            <person name="Rosani U."/>
            <person name="Delmont T.O."/>
            <person name="Gaia M."/>
            <person name="Krupovic M."/>
        </authorList>
    </citation>
    <scope>NUCLEOTIDE SEQUENCE</scope>
    <source>
        <strain evidence="2">MalacoHV1/China/2018</strain>
    </source>
</reference>
<organism evidence="2">
    <name type="scientific">Malaco herpesvirus 1</name>
    <dbReference type="NCBI Taxonomy" id="3031797"/>
    <lineage>
        <taxon>Viruses</taxon>
        <taxon>Duplodnaviria</taxon>
        <taxon>Heunggongvirae</taxon>
        <taxon>Peploviricota</taxon>
        <taxon>Herviviricetes</taxon>
        <taxon>Herpesvirales</taxon>
        <taxon>Malacoherpesviridae</taxon>
    </lineage>
</organism>